<feature type="compositionally biased region" description="Basic and acidic residues" evidence="1">
    <location>
        <begin position="169"/>
        <end position="225"/>
    </location>
</feature>
<organism evidence="3 4">
    <name type="scientific">Plasmodium coatneyi</name>
    <dbReference type="NCBI Taxonomy" id="208452"/>
    <lineage>
        <taxon>Eukaryota</taxon>
        <taxon>Sar</taxon>
        <taxon>Alveolata</taxon>
        <taxon>Apicomplexa</taxon>
        <taxon>Aconoidasida</taxon>
        <taxon>Haemosporida</taxon>
        <taxon>Plasmodiidae</taxon>
        <taxon>Plasmodium</taxon>
    </lineage>
</organism>
<evidence type="ECO:0000313" key="3">
    <source>
        <dbReference type="EMBL" id="ANQ09341.1"/>
    </source>
</evidence>
<feature type="compositionally biased region" description="Polar residues" evidence="1">
    <location>
        <begin position="227"/>
        <end position="241"/>
    </location>
</feature>
<keyword evidence="2" id="KW-1133">Transmembrane helix</keyword>
<keyword evidence="4" id="KW-1185">Reference proteome</keyword>
<dbReference type="GeneID" id="30910225"/>
<feature type="transmembrane region" description="Helical" evidence="2">
    <location>
        <begin position="594"/>
        <end position="616"/>
    </location>
</feature>
<feature type="transmembrane region" description="Helical" evidence="2">
    <location>
        <begin position="367"/>
        <end position="388"/>
    </location>
</feature>
<accession>A0A1B1E2U2</accession>
<dbReference type="PANTHER" id="PTHR21329:SF3">
    <property type="entry name" value="PHOSPHATIDYLINOSITOL N-ACETYLGLUCOSAMINYLTRANSFERASE SUBUNIT Q"/>
    <property type="match status" value="1"/>
</dbReference>
<dbReference type="KEGG" id="pcot:PCOAH_00034940"/>
<dbReference type="OrthoDB" id="70250at2759"/>
<gene>
    <name evidence="3" type="ORF">PCOAH_00034940</name>
</gene>
<dbReference type="AlphaFoldDB" id="A0A1B1E2U2"/>
<dbReference type="RefSeq" id="XP_019916036.1">
    <property type="nucleotide sequence ID" value="XM_020060285.1"/>
</dbReference>
<dbReference type="Pfam" id="PF05024">
    <property type="entry name" value="Gpi1"/>
    <property type="match status" value="1"/>
</dbReference>
<keyword evidence="2" id="KW-0812">Transmembrane</keyword>
<dbReference type="GO" id="GO:0006506">
    <property type="term" value="P:GPI anchor biosynthetic process"/>
    <property type="evidence" value="ECO:0007669"/>
    <property type="project" value="InterPro"/>
</dbReference>
<feature type="transmembrane region" description="Helical" evidence="2">
    <location>
        <begin position="460"/>
        <end position="480"/>
    </location>
</feature>
<dbReference type="GO" id="GO:0005783">
    <property type="term" value="C:endoplasmic reticulum"/>
    <property type="evidence" value="ECO:0007669"/>
    <property type="project" value="TreeGrafter"/>
</dbReference>
<evidence type="ECO:0008006" key="5">
    <source>
        <dbReference type="Google" id="ProtNLM"/>
    </source>
</evidence>
<dbReference type="EMBL" id="CP016249">
    <property type="protein sequence ID" value="ANQ09341.1"/>
    <property type="molecule type" value="Genomic_DNA"/>
</dbReference>
<reference evidence="4" key="1">
    <citation type="submission" date="2016-06" db="EMBL/GenBank/DDBJ databases">
        <title>First high quality genome sequence of Plasmodium coatneyi using continuous long reads from single molecule, real-time sequencing.</title>
        <authorList>
            <person name="Chien J.-T."/>
            <person name="Pakala S.B."/>
            <person name="Geraldo J.A."/>
            <person name="Lapp S.A."/>
            <person name="Barnwell J.W."/>
            <person name="Kissinger J.C."/>
            <person name="Galinski M.R."/>
            <person name="Humphrey J.C."/>
        </authorList>
    </citation>
    <scope>NUCLEOTIDE SEQUENCE [LARGE SCALE GENOMIC DNA]</scope>
    <source>
        <strain evidence="4">Hackeri</strain>
    </source>
</reference>
<evidence type="ECO:0000313" key="4">
    <source>
        <dbReference type="Proteomes" id="UP000092716"/>
    </source>
</evidence>
<dbReference type="GO" id="GO:0016020">
    <property type="term" value="C:membrane"/>
    <property type="evidence" value="ECO:0007669"/>
    <property type="project" value="InterPro"/>
</dbReference>
<sequence>MSQEKEGPPPRRNCLNIFFPQQVESTKPKLKHYLYGVRTHDTCVVIHVTHKQNGNFAKGHDEGVQIVGELIFVQDVKDVPKTSALKRQDEVRCNYLYVVHYGGRPILLSGKTEEVKNQDALFILYNLSKYIYTISDDHVNRLVWEALRRDDMLEKKKVKKSGTEECNPGEDKQNGGDKIGSDDICKDSDRERDTQEESPSDESHDNRGVDKDEQAEHTDRLDHLNRPNCSNDSVDGATNEQPLNMHEIIVLLNKKNEYAERIEKGEEENGPRSDQDNTTICNEQNLSSILSAFLFLTYLVSSVSTSFHYLLRILSKINERVFSRNIKNSLSFFKERLHMHSEWHSLLTSLMKNRHNPSDYAKYKELLLIRLCNFFIDALLGFFLFIILSHEIINLRFAFHKASILYDSGTLTSILGTLLQNPLGLKLNNNFTSFIGSIIVSTLDKWDYFKNVFPLKSSSAVHLLKLSSLFGASFFLSFFVDYLKLITVHVTLIFAFLRKILSIFHSNMYSLYLLFSGKKWNILKLRVDTNYYTNEEVILGTVLFTILIFLYPTVFVLFLVFGIIYLVIRSEFNQPVEAAKTRLWIRDYTTTRIGIIYCLHLLKEIILYAPFYVLLLRDSQNGYISKGIRLTHNVEWTELPKSHYLLLENANFAFFDKIKLFLDVFINREGEK</sequence>
<protein>
    <recommendedName>
        <fullName evidence="5">Phosphatidylinositol N-acetylglucosaminyltransferase subunit GPI1</fullName>
    </recommendedName>
</protein>
<proteinExistence type="predicted"/>
<dbReference type="VEuPathDB" id="PlasmoDB:PCOAH_00034940"/>
<keyword evidence="2" id="KW-0472">Membrane</keyword>
<dbReference type="Proteomes" id="UP000092716">
    <property type="component" value="Chromosome 11"/>
</dbReference>
<feature type="transmembrane region" description="Helical" evidence="2">
    <location>
        <begin position="289"/>
        <end position="311"/>
    </location>
</feature>
<feature type="region of interest" description="Disordered" evidence="1">
    <location>
        <begin position="157"/>
        <end position="241"/>
    </location>
</feature>
<evidence type="ECO:0000256" key="1">
    <source>
        <dbReference type="SAM" id="MobiDB-lite"/>
    </source>
</evidence>
<dbReference type="InterPro" id="IPR007720">
    <property type="entry name" value="PigQ/GPI1"/>
</dbReference>
<name>A0A1B1E2U2_9APIC</name>
<feature type="transmembrane region" description="Helical" evidence="2">
    <location>
        <begin position="492"/>
        <end position="515"/>
    </location>
</feature>
<dbReference type="PANTHER" id="PTHR21329">
    <property type="entry name" value="PHOSPHATIDYLINOSITOL N-ACETYLGLUCOSAMINYLTRANSFERASE SUBUNIT Q-RELATED"/>
    <property type="match status" value="1"/>
</dbReference>
<feature type="transmembrane region" description="Helical" evidence="2">
    <location>
        <begin position="536"/>
        <end position="568"/>
    </location>
</feature>
<evidence type="ECO:0000256" key="2">
    <source>
        <dbReference type="SAM" id="Phobius"/>
    </source>
</evidence>